<evidence type="ECO:0000313" key="1">
    <source>
        <dbReference type="EMBL" id="GEU71425.1"/>
    </source>
</evidence>
<name>A0A6L2MGW4_TANCI</name>
<sequence>MADMTAPSGQAPVVAPPVRTNEKIVPCIRWVQIGYLKFSAKGTKREVFGVPIPGFGNPNAGSVTSFGTVISFTKPSLHLPRIKLGILYYA</sequence>
<dbReference type="EMBL" id="BKCJ010006303">
    <property type="protein sequence ID" value="GEU71425.1"/>
    <property type="molecule type" value="Genomic_DNA"/>
</dbReference>
<accession>A0A6L2MGW4</accession>
<organism evidence="1">
    <name type="scientific">Tanacetum cinerariifolium</name>
    <name type="common">Dalmatian daisy</name>
    <name type="synonym">Chrysanthemum cinerariifolium</name>
    <dbReference type="NCBI Taxonomy" id="118510"/>
    <lineage>
        <taxon>Eukaryota</taxon>
        <taxon>Viridiplantae</taxon>
        <taxon>Streptophyta</taxon>
        <taxon>Embryophyta</taxon>
        <taxon>Tracheophyta</taxon>
        <taxon>Spermatophyta</taxon>
        <taxon>Magnoliopsida</taxon>
        <taxon>eudicotyledons</taxon>
        <taxon>Gunneridae</taxon>
        <taxon>Pentapetalae</taxon>
        <taxon>asterids</taxon>
        <taxon>campanulids</taxon>
        <taxon>Asterales</taxon>
        <taxon>Asteraceae</taxon>
        <taxon>Asteroideae</taxon>
        <taxon>Anthemideae</taxon>
        <taxon>Anthemidinae</taxon>
        <taxon>Tanacetum</taxon>
    </lineage>
</organism>
<comment type="caution">
    <text evidence="1">The sequence shown here is derived from an EMBL/GenBank/DDBJ whole genome shotgun (WGS) entry which is preliminary data.</text>
</comment>
<reference evidence="1" key="1">
    <citation type="journal article" date="2019" name="Sci. Rep.">
        <title>Draft genome of Tanacetum cinerariifolium, the natural source of mosquito coil.</title>
        <authorList>
            <person name="Yamashiro T."/>
            <person name="Shiraishi A."/>
            <person name="Satake H."/>
            <person name="Nakayama K."/>
        </authorList>
    </citation>
    <scope>NUCLEOTIDE SEQUENCE</scope>
</reference>
<protein>
    <submittedName>
        <fullName evidence="1">Uncharacterized protein</fullName>
    </submittedName>
</protein>
<proteinExistence type="predicted"/>
<dbReference type="AlphaFoldDB" id="A0A6L2MGW4"/>
<gene>
    <name evidence="1" type="ORF">Tci_043403</name>
</gene>